<keyword evidence="1" id="KW-0472">Membrane</keyword>
<evidence type="ECO:0000313" key="3">
    <source>
        <dbReference type="Proteomes" id="UP001271723"/>
    </source>
</evidence>
<organism evidence="2 3">
    <name type="scientific">Streptomyces griseiscabiei</name>
    <dbReference type="NCBI Taxonomy" id="2993540"/>
    <lineage>
        <taxon>Bacteria</taxon>
        <taxon>Bacillati</taxon>
        <taxon>Actinomycetota</taxon>
        <taxon>Actinomycetes</taxon>
        <taxon>Kitasatosporales</taxon>
        <taxon>Streptomycetaceae</taxon>
        <taxon>Streptomyces</taxon>
    </lineage>
</organism>
<dbReference type="Proteomes" id="UP001271723">
    <property type="component" value="Unassembled WGS sequence"/>
</dbReference>
<keyword evidence="1" id="KW-1133">Transmembrane helix</keyword>
<evidence type="ECO:0000313" key="2">
    <source>
        <dbReference type="EMBL" id="MDX2910561.1"/>
    </source>
</evidence>
<comment type="caution">
    <text evidence="2">The sequence shown here is derived from an EMBL/GenBank/DDBJ whole genome shotgun (WGS) entry which is preliminary data.</text>
</comment>
<keyword evidence="3" id="KW-1185">Reference proteome</keyword>
<gene>
    <name evidence="2" type="ORF">PV517_17875</name>
</gene>
<reference evidence="2 3" key="1">
    <citation type="journal article" date="2023" name="Microb. Genom.">
        <title>Mesoterricola silvestris gen. nov., sp. nov., Mesoterricola sediminis sp. nov., Geothrix oryzae sp. nov., Geothrix edaphica sp. nov., Geothrix rubra sp. nov., and Geothrix limicola sp. nov., six novel members of Acidobacteriota isolated from soils.</title>
        <authorList>
            <person name="Weisberg A.J."/>
            <person name="Pearce E."/>
            <person name="Kramer C.G."/>
            <person name="Chang J.H."/>
            <person name="Clarke C.R."/>
        </authorList>
    </citation>
    <scope>NUCLEOTIDE SEQUENCE [LARGE SCALE GENOMIC DNA]</scope>
    <source>
        <strain evidence="2 3">NRRL_B-2795</strain>
    </source>
</reference>
<proteinExistence type="predicted"/>
<protein>
    <submittedName>
        <fullName evidence="2">Uncharacterized protein</fullName>
    </submittedName>
</protein>
<name>A0ABU4L4T0_9ACTN</name>
<dbReference type="EMBL" id="JARAVY010000006">
    <property type="protein sequence ID" value="MDX2910561.1"/>
    <property type="molecule type" value="Genomic_DNA"/>
</dbReference>
<keyword evidence="1" id="KW-0812">Transmembrane</keyword>
<accession>A0ABU4L4T0</accession>
<sequence length="52" mass="5442">MNVRSAFSSANVFVVGLSPPRVWRTPAGQLCGMLPFVVIGIVAAPVVTNSVK</sequence>
<dbReference type="RefSeq" id="WP_267299553.1">
    <property type="nucleotide sequence ID" value="NZ_JAGJBZ010000002.1"/>
</dbReference>
<evidence type="ECO:0000256" key="1">
    <source>
        <dbReference type="SAM" id="Phobius"/>
    </source>
</evidence>
<feature type="transmembrane region" description="Helical" evidence="1">
    <location>
        <begin position="27"/>
        <end position="47"/>
    </location>
</feature>